<feature type="compositionally biased region" description="Low complexity" evidence="1">
    <location>
        <begin position="413"/>
        <end position="427"/>
    </location>
</feature>
<evidence type="ECO:0000256" key="1">
    <source>
        <dbReference type="SAM" id="MobiDB-lite"/>
    </source>
</evidence>
<dbReference type="EMBL" id="LPNM01000003">
    <property type="protein sequence ID" value="OEJ90954.1"/>
    <property type="molecule type" value="Genomic_DNA"/>
</dbReference>
<feature type="region of interest" description="Disordered" evidence="1">
    <location>
        <begin position="519"/>
        <end position="562"/>
    </location>
</feature>
<feature type="region of interest" description="Disordered" evidence="1">
    <location>
        <begin position="1"/>
        <end position="31"/>
    </location>
</feature>
<evidence type="ECO:0000313" key="3">
    <source>
        <dbReference type="Proteomes" id="UP000095728"/>
    </source>
</evidence>
<feature type="compositionally biased region" description="Polar residues" evidence="1">
    <location>
        <begin position="433"/>
        <end position="449"/>
    </location>
</feature>
<dbReference type="Proteomes" id="UP000095728">
    <property type="component" value="Unassembled WGS sequence"/>
</dbReference>
<comment type="caution">
    <text evidence="2">The sequence shown here is derived from an EMBL/GenBank/DDBJ whole genome shotgun (WGS) entry which is preliminary data.</text>
</comment>
<dbReference type="AlphaFoldDB" id="A0A1E5RVQ2"/>
<proteinExistence type="predicted"/>
<dbReference type="InParanoid" id="A0A1E5RVQ2"/>
<organism evidence="2 3">
    <name type="scientific">Hanseniaspora osmophila</name>
    <dbReference type="NCBI Taxonomy" id="56408"/>
    <lineage>
        <taxon>Eukaryota</taxon>
        <taxon>Fungi</taxon>
        <taxon>Dikarya</taxon>
        <taxon>Ascomycota</taxon>
        <taxon>Saccharomycotina</taxon>
        <taxon>Saccharomycetes</taxon>
        <taxon>Saccharomycodales</taxon>
        <taxon>Saccharomycodaceae</taxon>
        <taxon>Hanseniaspora</taxon>
    </lineage>
</organism>
<evidence type="ECO:0000313" key="2">
    <source>
        <dbReference type="EMBL" id="OEJ90954.1"/>
    </source>
</evidence>
<reference evidence="3" key="1">
    <citation type="journal article" date="2016" name="Genome Announc.">
        <title>Genome sequences of three species of Hanseniaspora isolated from spontaneous wine fermentations.</title>
        <authorList>
            <person name="Sternes P.R."/>
            <person name="Lee D."/>
            <person name="Kutyna D.R."/>
            <person name="Borneman A.R."/>
        </authorList>
    </citation>
    <scope>NUCLEOTIDE SEQUENCE [LARGE SCALE GENOMIC DNA]</scope>
    <source>
        <strain evidence="3">AWRI3579</strain>
    </source>
</reference>
<feature type="compositionally biased region" description="Polar residues" evidence="1">
    <location>
        <begin position="282"/>
        <end position="299"/>
    </location>
</feature>
<sequence>MSIIANQHEMQSNKSQNAIPQTNSSQIPNTEWNCRNTLRNAFNTIKQHFIENRASFFLNKDGLPKEDVLENANAAENFASRPMAIEANSWSPQLTQSSSRITQSNLRIAQLSSSFTPITSGIASQGAFKFAFKSAFRWNYVSLGLANAALGSEYASAGATKGIRNFTETRSQGGQFSSSSSPILQMIEKERAAKKSKRARMRGAKAALKRKLHKSKAALKCKLHKSKSELKCKLHKSKSELKFKFADRGLFKACGKSAQAYEFACKRVQPAESLRAGDSLESRGSNTNDANPNSETALPVSSTSALDYGAVPNDGFSEQETLGNKKAVKRSKRARIRDAKAAFKCNVQHSKARFKCKLSKCSFLKVNKDHYQANEYSNEKSRPDELLREIDTLTSNGVDIDSTEEAAGLAMLDNSTSDASPDTPSTNILDISAQGSPSNTQETQASTLATEDKTSEGELVQQIIKKVRFILPERNYSDDKKTLAHAYNFAPLGGSNTTSNSNFAFCNIGYTVEQKLEQDAADDDAADDEQDAADDDEQNVADDDEQNAADDDTADDDTADDEEHEICEAIKAGSYSKSRENDYSGNKKTLAHTSNITSLGGFNTTSIPNFAPCSTGHTAEQEGEVLEESVKNPNFQPFHNPIPAIEKYFRGWGASLNSTPPLKEL</sequence>
<protein>
    <submittedName>
        <fullName evidence="2">Uncharacterized protein</fullName>
    </submittedName>
</protein>
<accession>A0A1E5RVQ2</accession>
<name>A0A1E5RVQ2_9ASCO</name>
<feature type="region of interest" description="Disordered" evidence="1">
    <location>
        <begin position="569"/>
        <end position="588"/>
    </location>
</feature>
<gene>
    <name evidence="2" type="ORF">AWRI3579_g566</name>
</gene>
<feature type="region of interest" description="Disordered" evidence="1">
    <location>
        <begin position="413"/>
        <end position="457"/>
    </location>
</feature>
<feature type="region of interest" description="Disordered" evidence="1">
    <location>
        <begin position="276"/>
        <end position="299"/>
    </location>
</feature>
<keyword evidence="3" id="KW-1185">Reference proteome</keyword>